<gene>
    <name evidence="7" type="ORF">DS031_14770</name>
</gene>
<dbReference type="PROSITE" id="PS50042">
    <property type="entry name" value="CNMP_BINDING_3"/>
    <property type="match status" value="1"/>
</dbReference>
<dbReference type="Gene3D" id="1.10.10.10">
    <property type="entry name" value="Winged helix-like DNA-binding domain superfamily/Winged helix DNA-binding domain"/>
    <property type="match status" value="1"/>
</dbReference>
<dbReference type="GO" id="GO:0005829">
    <property type="term" value="C:cytosol"/>
    <property type="evidence" value="ECO:0007669"/>
    <property type="project" value="TreeGrafter"/>
</dbReference>
<evidence type="ECO:0000313" key="7">
    <source>
        <dbReference type="EMBL" id="RBW68805.1"/>
    </source>
</evidence>
<keyword evidence="1" id="KW-0805">Transcription regulation</keyword>
<dbReference type="SMART" id="SM00100">
    <property type="entry name" value="cNMP"/>
    <property type="match status" value="1"/>
</dbReference>
<dbReference type="PROSITE" id="PS51063">
    <property type="entry name" value="HTH_CRP_2"/>
    <property type="match status" value="1"/>
</dbReference>
<dbReference type="CDD" id="cd00092">
    <property type="entry name" value="HTH_CRP"/>
    <property type="match status" value="1"/>
</dbReference>
<dbReference type="Proteomes" id="UP000253314">
    <property type="component" value="Unassembled WGS sequence"/>
</dbReference>
<evidence type="ECO:0000256" key="4">
    <source>
        <dbReference type="ARBA" id="ARBA00023163"/>
    </source>
</evidence>
<dbReference type="Pfam" id="PF00027">
    <property type="entry name" value="cNMP_binding"/>
    <property type="match status" value="1"/>
</dbReference>
<proteinExistence type="predicted"/>
<dbReference type="InterPro" id="IPR000595">
    <property type="entry name" value="cNMP-bd_dom"/>
</dbReference>
<sequence length="251" mass="27730">MTVNFLNNNKNNEKQIKTCSNGIGEFLSNDHLNKLQSVMETIKVKAGTFLFWEGDTAEKLYYVCSGRIKLRKSTEDGKSLMLSILNKGDLVGEYGGHGETIYSCSAEVSENAEIGVIKVKDLEEILAHSGQFAVEFMKWLGVNYRKNESKFRDLLLYGKAGALASTLIRLSNTYGGKSKDGIKLNIKLTNAELADFIGTTRESVNRLLNAWKEEGTITVEGGKIVILCLETLRSVCNCPACPVCPVEVCRI</sequence>
<keyword evidence="4" id="KW-0804">Transcription</keyword>
<dbReference type="AlphaFoldDB" id="A0A366XUI0"/>
<dbReference type="InterPro" id="IPR014710">
    <property type="entry name" value="RmlC-like_jellyroll"/>
</dbReference>
<name>A0A366XUI0_9BACI</name>
<dbReference type="GO" id="GO:0003677">
    <property type="term" value="F:DNA binding"/>
    <property type="evidence" value="ECO:0007669"/>
    <property type="project" value="UniProtKB-KW"/>
</dbReference>
<feature type="domain" description="HTH crp-type" evidence="6">
    <location>
        <begin position="157"/>
        <end position="230"/>
    </location>
</feature>
<dbReference type="CDD" id="cd00038">
    <property type="entry name" value="CAP_ED"/>
    <property type="match status" value="1"/>
</dbReference>
<dbReference type="RefSeq" id="WP_113806847.1">
    <property type="nucleotide sequence ID" value="NZ_QOCW01000016.1"/>
</dbReference>
<dbReference type="GO" id="GO:0003700">
    <property type="term" value="F:DNA-binding transcription factor activity"/>
    <property type="evidence" value="ECO:0007669"/>
    <property type="project" value="TreeGrafter"/>
</dbReference>
<dbReference type="SUPFAM" id="SSF46785">
    <property type="entry name" value="Winged helix' DNA-binding domain"/>
    <property type="match status" value="1"/>
</dbReference>
<feature type="domain" description="Cyclic nucleotide-binding" evidence="5">
    <location>
        <begin position="23"/>
        <end position="126"/>
    </location>
</feature>
<evidence type="ECO:0000259" key="6">
    <source>
        <dbReference type="PROSITE" id="PS51063"/>
    </source>
</evidence>
<comment type="caution">
    <text evidence="7">The sequence shown here is derived from an EMBL/GenBank/DDBJ whole genome shotgun (WGS) entry which is preliminary data.</text>
</comment>
<keyword evidence="8" id="KW-1185">Reference proteome</keyword>
<dbReference type="InterPro" id="IPR012318">
    <property type="entry name" value="HTH_CRP"/>
</dbReference>
<protein>
    <submittedName>
        <fullName evidence="7">Crp/Fnr family transcriptional regulator</fullName>
    </submittedName>
</protein>
<keyword evidence="2" id="KW-0238">DNA-binding</keyword>
<organism evidence="7 8">
    <name type="scientific">Bacillus taeanensis</name>
    <dbReference type="NCBI Taxonomy" id="273032"/>
    <lineage>
        <taxon>Bacteria</taxon>
        <taxon>Bacillati</taxon>
        <taxon>Bacillota</taxon>
        <taxon>Bacilli</taxon>
        <taxon>Bacillales</taxon>
        <taxon>Bacillaceae</taxon>
        <taxon>Bacillus</taxon>
    </lineage>
</organism>
<accession>A0A366XUI0</accession>
<dbReference type="Pfam" id="PF13545">
    <property type="entry name" value="HTH_Crp_2"/>
    <property type="match status" value="1"/>
</dbReference>
<dbReference type="InterPro" id="IPR036390">
    <property type="entry name" value="WH_DNA-bd_sf"/>
</dbReference>
<dbReference type="EMBL" id="QOCW01000016">
    <property type="protein sequence ID" value="RBW68805.1"/>
    <property type="molecule type" value="Genomic_DNA"/>
</dbReference>
<dbReference type="PANTHER" id="PTHR24567:SF74">
    <property type="entry name" value="HTH-TYPE TRANSCRIPTIONAL REGULATOR ARCR"/>
    <property type="match status" value="1"/>
</dbReference>
<dbReference type="OrthoDB" id="9810708at2"/>
<dbReference type="SMART" id="SM00419">
    <property type="entry name" value="HTH_CRP"/>
    <property type="match status" value="1"/>
</dbReference>
<dbReference type="Gene3D" id="2.60.120.10">
    <property type="entry name" value="Jelly Rolls"/>
    <property type="match status" value="1"/>
</dbReference>
<evidence type="ECO:0000256" key="1">
    <source>
        <dbReference type="ARBA" id="ARBA00023015"/>
    </source>
</evidence>
<evidence type="ECO:0000256" key="2">
    <source>
        <dbReference type="ARBA" id="ARBA00023125"/>
    </source>
</evidence>
<dbReference type="SUPFAM" id="SSF51206">
    <property type="entry name" value="cAMP-binding domain-like"/>
    <property type="match status" value="1"/>
</dbReference>
<dbReference type="PANTHER" id="PTHR24567">
    <property type="entry name" value="CRP FAMILY TRANSCRIPTIONAL REGULATORY PROTEIN"/>
    <property type="match status" value="1"/>
</dbReference>
<evidence type="ECO:0000259" key="5">
    <source>
        <dbReference type="PROSITE" id="PS50042"/>
    </source>
</evidence>
<dbReference type="InterPro" id="IPR050397">
    <property type="entry name" value="Env_Response_Regulators"/>
</dbReference>
<dbReference type="InterPro" id="IPR018490">
    <property type="entry name" value="cNMP-bd_dom_sf"/>
</dbReference>
<evidence type="ECO:0000313" key="8">
    <source>
        <dbReference type="Proteomes" id="UP000253314"/>
    </source>
</evidence>
<dbReference type="InterPro" id="IPR036388">
    <property type="entry name" value="WH-like_DNA-bd_sf"/>
</dbReference>
<dbReference type="PRINTS" id="PR00034">
    <property type="entry name" value="HTHCRP"/>
</dbReference>
<reference evidence="7 8" key="1">
    <citation type="submission" date="2018-07" db="EMBL/GenBank/DDBJ databases">
        <title>Lottiidibacillus patelloidae gen. nov., sp. nov., isolated from the intestinal tract of a marine limpet and the reclassification of B. taeanensis BH030017T, B. algicola KMM 3737T and B. hwajinpoensis SW-72T as genus Lottiidibacillus.</title>
        <authorList>
            <person name="Liu R."/>
            <person name="Huang Z."/>
        </authorList>
    </citation>
    <scope>NUCLEOTIDE SEQUENCE [LARGE SCALE GENOMIC DNA]</scope>
    <source>
        <strain evidence="7 8">BH030017</strain>
    </source>
</reference>
<evidence type="ECO:0000256" key="3">
    <source>
        <dbReference type="ARBA" id="ARBA00023159"/>
    </source>
</evidence>
<keyword evidence="3" id="KW-0010">Activator</keyword>